<organism evidence="14">
    <name type="scientific">Eutreptiella gymnastica</name>
    <dbReference type="NCBI Taxonomy" id="73025"/>
    <lineage>
        <taxon>Eukaryota</taxon>
        <taxon>Discoba</taxon>
        <taxon>Euglenozoa</taxon>
        <taxon>Euglenida</taxon>
        <taxon>Spirocuta</taxon>
        <taxon>Euglenophyceae</taxon>
        <taxon>Eutreptiales</taxon>
        <taxon>Eutreptiaceae</taxon>
        <taxon>Eutreptiella</taxon>
    </lineage>
</organism>
<comment type="cofactor">
    <cofactor evidence="1">
        <name>Mg(2+)</name>
        <dbReference type="ChEBI" id="CHEBI:18420"/>
    </cofactor>
</comment>
<protein>
    <recommendedName>
        <fullName evidence="9">Protein farnesyltransferase/geranylgeranyltransferase type-1 subunit alpha</fullName>
        <ecNumber evidence="4">2.5.1.58</ecNumber>
        <ecNumber evidence="3">2.5.1.59</ecNumber>
    </recommendedName>
    <alternativeName>
        <fullName evidence="12">CAAX farnesyltransferase subunit alpha</fullName>
    </alternativeName>
    <alternativeName>
        <fullName evidence="11">FTase-alpha</fullName>
    </alternativeName>
    <alternativeName>
        <fullName evidence="10">Ras proteins prenyltransferase subunit alpha</fullName>
    </alternativeName>
    <alternativeName>
        <fullName evidence="13">Type I protein geranyl-geranyltransferase subunit alpha</fullName>
    </alternativeName>
</protein>
<keyword evidence="5" id="KW-0637">Prenyltransferase</keyword>
<keyword evidence="7" id="KW-0677">Repeat</keyword>
<evidence type="ECO:0000256" key="9">
    <source>
        <dbReference type="ARBA" id="ARBA00040965"/>
    </source>
</evidence>
<dbReference type="PANTHER" id="PTHR11129:SF1">
    <property type="entry name" value="PROTEIN FARNESYLTRANSFERASE_GERANYLGERANYLTRANSFERASE TYPE-1 SUBUNIT ALPHA"/>
    <property type="match status" value="1"/>
</dbReference>
<dbReference type="GO" id="GO:0005953">
    <property type="term" value="C:CAAX-protein geranylgeranyltransferase complex"/>
    <property type="evidence" value="ECO:0007669"/>
    <property type="project" value="TreeGrafter"/>
</dbReference>
<dbReference type="Gene3D" id="1.25.40.120">
    <property type="entry name" value="Protein prenylyltransferase"/>
    <property type="match status" value="1"/>
</dbReference>
<keyword evidence="8" id="KW-0460">Magnesium</keyword>
<dbReference type="GO" id="GO:0004662">
    <property type="term" value="F:CAAX-protein geranylgeranyltransferase activity"/>
    <property type="evidence" value="ECO:0007669"/>
    <property type="project" value="UniProtKB-EC"/>
</dbReference>
<name>A0A7S4GJI2_9EUGL</name>
<sequence>MASHASAKTVEPVVEDKDAADECPAWIPYDQRPDWADVMAVPQDDGPHNVVRIDYTPEFSSTMDYFRGIMARGEKSMRALAITAEASRLNPGNYVAWWYRRQCLLALGCDFQEELEWMRPQLMACPKNYQMWFHRRELIIHDPNRDIVQEKALIDAALDDDSKNYHSWCHRRWLVQTYGAYDGELDWVADMLQIDVRNNSAWNYRYFLMDCHILKVLEGEERTQVLHREFQWAMQAIEAAPNNESPHNYLFGLSSLLLDAALILYLKNLIKAMVDLGTAQPNCVFARTTLFQCLDKLGSIAETTTGLDSATVQWLGSKVENYQHAVAVAKELQTMDRIRKKYWWYQQRRLEQELQESGSADVLVEPPECVSGATKSSVSA</sequence>
<dbReference type="Pfam" id="PF01239">
    <property type="entry name" value="PPTA"/>
    <property type="match status" value="4"/>
</dbReference>
<dbReference type="EC" id="2.5.1.58" evidence="4"/>
<reference evidence="14" key="1">
    <citation type="submission" date="2021-01" db="EMBL/GenBank/DDBJ databases">
        <authorList>
            <person name="Corre E."/>
            <person name="Pelletier E."/>
            <person name="Niang G."/>
            <person name="Scheremetjew M."/>
            <person name="Finn R."/>
            <person name="Kale V."/>
            <person name="Holt S."/>
            <person name="Cochrane G."/>
            <person name="Meng A."/>
            <person name="Brown T."/>
            <person name="Cohen L."/>
        </authorList>
    </citation>
    <scope>NUCLEOTIDE SEQUENCE</scope>
    <source>
        <strain evidence="14">CCMP1594</strain>
    </source>
</reference>
<keyword evidence="6" id="KW-0808">Transferase</keyword>
<dbReference type="PANTHER" id="PTHR11129">
    <property type="entry name" value="PROTEIN FARNESYLTRANSFERASE ALPHA SUBUNIT/RAB GERANYLGERANYL TRANSFERASE ALPHA SUBUNIT"/>
    <property type="match status" value="1"/>
</dbReference>
<dbReference type="PROSITE" id="PS51147">
    <property type="entry name" value="PFTA"/>
    <property type="match status" value="4"/>
</dbReference>
<evidence type="ECO:0000256" key="6">
    <source>
        <dbReference type="ARBA" id="ARBA00022679"/>
    </source>
</evidence>
<dbReference type="EMBL" id="HBJA01146128">
    <property type="protein sequence ID" value="CAE0838925.1"/>
    <property type="molecule type" value="Transcribed_RNA"/>
</dbReference>
<accession>A0A7S4GJI2</accession>
<gene>
    <name evidence="14" type="ORF">EGYM00163_LOCUS50297</name>
</gene>
<evidence type="ECO:0000256" key="5">
    <source>
        <dbReference type="ARBA" id="ARBA00022602"/>
    </source>
</evidence>
<dbReference type="InterPro" id="IPR002088">
    <property type="entry name" value="Prenyl_trans_a"/>
</dbReference>
<evidence type="ECO:0000313" key="14">
    <source>
        <dbReference type="EMBL" id="CAE0838925.1"/>
    </source>
</evidence>
<evidence type="ECO:0000256" key="1">
    <source>
        <dbReference type="ARBA" id="ARBA00001946"/>
    </source>
</evidence>
<dbReference type="EC" id="2.5.1.59" evidence="3"/>
<dbReference type="AlphaFoldDB" id="A0A7S4GJI2"/>
<proteinExistence type="inferred from homology"/>
<dbReference type="GO" id="GO:0004660">
    <property type="term" value="F:protein farnesyltransferase activity"/>
    <property type="evidence" value="ECO:0007669"/>
    <property type="project" value="UniProtKB-EC"/>
</dbReference>
<evidence type="ECO:0000256" key="12">
    <source>
        <dbReference type="ARBA" id="ARBA00043086"/>
    </source>
</evidence>
<evidence type="ECO:0000256" key="4">
    <source>
        <dbReference type="ARBA" id="ARBA00012702"/>
    </source>
</evidence>
<dbReference type="GO" id="GO:0005965">
    <property type="term" value="C:protein farnesyltransferase complex"/>
    <property type="evidence" value="ECO:0007669"/>
    <property type="project" value="TreeGrafter"/>
</dbReference>
<evidence type="ECO:0000256" key="10">
    <source>
        <dbReference type="ARBA" id="ARBA00041392"/>
    </source>
</evidence>
<evidence type="ECO:0000256" key="7">
    <source>
        <dbReference type="ARBA" id="ARBA00022737"/>
    </source>
</evidence>
<evidence type="ECO:0000256" key="11">
    <source>
        <dbReference type="ARBA" id="ARBA00042436"/>
    </source>
</evidence>
<dbReference type="SUPFAM" id="SSF48439">
    <property type="entry name" value="Protein prenylyltransferase"/>
    <property type="match status" value="1"/>
</dbReference>
<comment type="similarity">
    <text evidence="2">Belongs to the protein prenyltransferase subunit alpha family.</text>
</comment>
<evidence type="ECO:0000256" key="8">
    <source>
        <dbReference type="ARBA" id="ARBA00022842"/>
    </source>
</evidence>
<evidence type="ECO:0000256" key="2">
    <source>
        <dbReference type="ARBA" id="ARBA00006734"/>
    </source>
</evidence>
<evidence type="ECO:0000256" key="3">
    <source>
        <dbReference type="ARBA" id="ARBA00012700"/>
    </source>
</evidence>
<evidence type="ECO:0000256" key="13">
    <source>
        <dbReference type="ARBA" id="ARBA00043219"/>
    </source>
</evidence>